<protein>
    <submittedName>
        <fullName evidence="1">Hypp8182 protein</fullName>
    </submittedName>
</protein>
<dbReference type="Proteomes" id="UP000838412">
    <property type="component" value="Chromosome 16"/>
</dbReference>
<evidence type="ECO:0000313" key="2">
    <source>
        <dbReference type="Proteomes" id="UP000838412"/>
    </source>
</evidence>
<dbReference type="OrthoDB" id="10051448at2759"/>
<dbReference type="AlphaFoldDB" id="A0A8J9Z7F5"/>
<evidence type="ECO:0000313" key="1">
    <source>
        <dbReference type="EMBL" id="CAH1248510.1"/>
    </source>
</evidence>
<accession>A0A8J9Z7F5</accession>
<sequence>MKSVSLVFVLMSRLEIKKGFKKVLQTIIALLPEPPKVTRAMMDYEKAMGSAMSHVLPDVRKISYVFHWAQCVWRKIRDLYVQKGAIYKCLRKIMLLSFLPAEEIPAEWERLKAQATTPALLTVTEYVDSTWNNPSAFYPPNIWSVFKKSTVRTNNDVKVLQNV</sequence>
<dbReference type="EMBL" id="OV696701">
    <property type="protein sequence ID" value="CAH1248510.1"/>
    <property type="molecule type" value="Genomic_DNA"/>
</dbReference>
<keyword evidence="2" id="KW-1185">Reference proteome</keyword>
<reference evidence="1" key="1">
    <citation type="submission" date="2022-01" db="EMBL/GenBank/DDBJ databases">
        <authorList>
            <person name="Braso-Vives M."/>
        </authorList>
    </citation>
    <scope>NUCLEOTIDE SEQUENCE</scope>
</reference>
<name>A0A8J9Z7F5_BRALA</name>
<gene>
    <name evidence="1" type="primary">Hypp8182</name>
    <name evidence="1" type="ORF">BLAG_LOCUS9833</name>
</gene>
<organism evidence="1 2">
    <name type="scientific">Branchiostoma lanceolatum</name>
    <name type="common">Common lancelet</name>
    <name type="synonym">Amphioxus lanceolatum</name>
    <dbReference type="NCBI Taxonomy" id="7740"/>
    <lineage>
        <taxon>Eukaryota</taxon>
        <taxon>Metazoa</taxon>
        <taxon>Chordata</taxon>
        <taxon>Cephalochordata</taxon>
        <taxon>Leptocardii</taxon>
        <taxon>Amphioxiformes</taxon>
        <taxon>Branchiostomatidae</taxon>
        <taxon>Branchiostoma</taxon>
    </lineage>
</organism>
<proteinExistence type="predicted"/>